<reference evidence="1 2" key="1">
    <citation type="submission" date="2023-10" db="EMBL/GenBank/DDBJ databases">
        <title>Characteristics and mechanism of a salt-tolerant marine origin heterotrophic nitrifying- aerobic denitrifying bacteria Marinobacter xestospongiae HN1.</title>
        <authorList>
            <person name="Qi R."/>
        </authorList>
    </citation>
    <scope>NUCLEOTIDE SEQUENCE [LARGE SCALE GENOMIC DNA]</scope>
    <source>
        <strain evidence="1 2">HN1</strain>
    </source>
</reference>
<sequence length="99" mass="11118">MTSSDADQALGDYIGSMFDPTLPPGLKELQALFPPSASPELRGRALQCTWRSRPEPPEAVTAALFLWLLWRQLPPGLLRQVLMRQGQWCLKLASQERVD</sequence>
<organism evidence="1 2">
    <name type="scientific">Marinobacter xestospongiae</name>
    <dbReference type="NCBI Taxonomy" id="994319"/>
    <lineage>
        <taxon>Bacteria</taxon>
        <taxon>Pseudomonadati</taxon>
        <taxon>Pseudomonadota</taxon>
        <taxon>Gammaproteobacteria</taxon>
        <taxon>Pseudomonadales</taxon>
        <taxon>Marinobacteraceae</taxon>
        <taxon>Marinobacter</taxon>
    </lineage>
</organism>
<proteinExistence type="predicted"/>
<accession>A0ABU3VUG6</accession>
<dbReference type="Proteomes" id="UP001269819">
    <property type="component" value="Unassembled WGS sequence"/>
</dbReference>
<keyword evidence="2" id="KW-1185">Reference proteome</keyword>
<comment type="caution">
    <text evidence="1">The sequence shown here is derived from an EMBL/GenBank/DDBJ whole genome shotgun (WGS) entry which is preliminary data.</text>
</comment>
<protein>
    <submittedName>
        <fullName evidence="1">Uncharacterized protein</fullName>
    </submittedName>
</protein>
<name>A0ABU3VUG6_9GAMM</name>
<gene>
    <name evidence="1" type="ORF">RYS15_04405</name>
</gene>
<dbReference type="EMBL" id="JAWIIJ010000002">
    <property type="protein sequence ID" value="MDV2077908.1"/>
    <property type="molecule type" value="Genomic_DNA"/>
</dbReference>
<evidence type="ECO:0000313" key="2">
    <source>
        <dbReference type="Proteomes" id="UP001269819"/>
    </source>
</evidence>
<dbReference type="RefSeq" id="WP_316972772.1">
    <property type="nucleotide sequence ID" value="NZ_JAWIIJ010000002.1"/>
</dbReference>
<evidence type="ECO:0000313" key="1">
    <source>
        <dbReference type="EMBL" id="MDV2077908.1"/>
    </source>
</evidence>